<feature type="coiled-coil region" evidence="1">
    <location>
        <begin position="30"/>
        <end position="92"/>
    </location>
</feature>
<name>A0A8J4GUK1_9CHLO</name>
<sequence>QMSALTTAVQVTKQELMQRQVKGKDLAGVVAREQARANTARAEAADAQSKLNASLLATRQLERKLQAAMAVASAATAKSARLTAELERANSRLINSDDVRSVE</sequence>
<dbReference type="AlphaFoldDB" id="A0A8J4GUK1"/>
<organism evidence="2 3">
    <name type="scientific">Volvox reticuliferus</name>
    <dbReference type="NCBI Taxonomy" id="1737510"/>
    <lineage>
        <taxon>Eukaryota</taxon>
        <taxon>Viridiplantae</taxon>
        <taxon>Chlorophyta</taxon>
        <taxon>core chlorophytes</taxon>
        <taxon>Chlorophyceae</taxon>
        <taxon>CS clade</taxon>
        <taxon>Chlamydomonadales</taxon>
        <taxon>Volvocaceae</taxon>
        <taxon>Volvox</taxon>
    </lineage>
</organism>
<protein>
    <submittedName>
        <fullName evidence="2">Uncharacterized protein</fullName>
    </submittedName>
</protein>
<gene>
    <name evidence="2" type="ORF">Vretimale_17204</name>
</gene>
<proteinExistence type="predicted"/>
<evidence type="ECO:0000313" key="3">
    <source>
        <dbReference type="Proteomes" id="UP000722791"/>
    </source>
</evidence>
<comment type="caution">
    <text evidence="2">The sequence shown here is derived from an EMBL/GenBank/DDBJ whole genome shotgun (WGS) entry which is preliminary data.</text>
</comment>
<dbReference type="Proteomes" id="UP000722791">
    <property type="component" value="Unassembled WGS sequence"/>
</dbReference>
<reference evidence="2" key="1">
    <citation type="journal article" date="2021" name="Proc. Natl. Acad. Sci. U.S.A.">
        <title>Three genomes in the algal genus Volvox reveal the fate of a haploid sex-determining region after a transition to homothallism.</title>
        <authorList>
            <person name="Yamamoto K."/>
            <person name="Hamaji T."/>
            <person name="Kawai-Toyooka H."/>
            <person name="Matsuzaki R."/>
            <person name="Takahashi F."/>
            <person name="Nishimura Y."/>
            <person name="Kawachi M."/>
            <person name="Noguchi H."/>
            <person name="Minakuchi Y."/>
            <person name="Umen J.G."/>
            <person name="Toyoda A."/>
            <person name="Nozaki H."/>
        </authorList>
    </citation>
    <scope>NUCLEOTIDE SEQUENCE</scope>
    <source>
        <strain evidence="2">NIES-3785</strain>
    </source>
</reference>
<evidence type="ECO:0000256" key="1">
    <source>
        <dbReference type="SAM" id="Coils"/>
    </source>
</evidence>
<dbReference type="EMBL" id="BNCQ01000055">
    <property type="protein sequence ID" value="GIM14322.1"/>
    <property type="molecule type" value="Genomic_DNA"/>
</dbReference>
<keyword evidence="1" id="KW-0175">Coiled coil</keyword>
<evidence type="ECO:0000313" key="2">
    <source>
        <dbReference type="EMBL" id="GIM14322.1"/>
    </source>
</evidence>
<feature type="non-terminal residue" evidence="2">
    <location>
        <position position="1"/>
    </location>
</feature>
<accession>A0A8J4GUK1</accession>